<dbReference type="CDD" id="cd05374">
    <property type="entry name" value="17beta-HSD-like_SDR_c"/>
    <property type="match status" value="1"/>
</dbReference>
<comment type="similarity">
    <text evidence="1">Belongs to the short-chain dehydrogenases/reductases (SDR) family.</text>
</comment>
<dbReference type="PANTHER" id="PTHR43313">
    <property type="entry name" value="SHORT-CHAIN DEHYDROGENASE/REDUCTASE FAMILY 9C"/>
    <property type="match status" value="1"/>
</dbReference>
<reference evidence="2" key="1">
    <citation type="submission" date="2022-08" db="EMBL/GenBank/DDBJ databases">
        <title>Novel Bdellovibrio Species Isolated from Svalbard: Designation Bdellovibrio svalbardensis.</title>
        <authorList>
            <person name="Mitchell R.J."/>
            <person name="Choi S.Y."/>
        </authorList>
    </citation>
    <scope>NUCLEOTIDE SEQUENCE</scope>
    <source>
        <strain evidence="2">PAP01</strain>
    </source>
</reference>
<sequence>MKHIIITGASSGIGHELTANFLKRGYFVWGGVRNPETLANLKQQYPQTLEVLKLDVTSNADIESAFQKISQVGVASLSLVNNAGLALGGPIEAIDLDEWRKLFDVNVFGLLRMTQVFLPLLRKTKGRVINIGSISGRMSSPFLAPYTSSKYAVRAITDSLRRELRTLGVKVVLIEPGPIKTDIWDKSIQSSRKLEAKISPELHRVYGEALENLVLAVEDVAKNAVPISFVTEKVVRAVELENPYPYYLVGKGIHLQALVLRLMPVRWLDAIFARGFRFQKTEKRA</sequence>
<evidence type="ECO:0000313" key="2">
    <source>
        <dbReference type="EMBL" id="MDG0815414.1"/>
    </source>
</evidence>
<protein>
    <submittedName>
        <fullName evidence="2">SDR family oxidoreductase</fullName>
    </submittedName>
</protein>
<organism evidence="2 3">
    <name type="scientific">Bdellovibrio svalbardensis</name>
    <dbReference type="NCBI Taxonomy" id="2972972"/>
    <lineage>
        <taxon>Bacteria</taxon>
        <taxon>Pseudomonadati</taxon>
        <taxon>Bdellovibrionota</taxon>
        <taxon>Bdellovibrionia</taxon>
        <taxon>Bdellovibrionales</taxon>
        <taxon>Pseudobdellovibrionaceae</taxon>
        <taxon>Bdellovibrio</taxon>
    </lineage>
</organism>
<dbReference type="PRINTS" id="PR00081">
    <property type="entry name" value="GDHRDH"/>
</dbReference>
<keyword evidence="3" id="KW-1185">Reference proteome</keyword>
<dbReference type="PROSITE" id="PS00061">
    <property type="entry name" value="ADH_SHORT"/>
    <property type="match status" value="1"/>
</dbReference>
<dbReference type="SUPFAM" id="SSF51735">
    <property type="entry name" value="NAD(P)-binding Rossmann-fold domains"/>
    <property type="match status" value="1"/>
</dbReference>
<name>A0ABT6DEZ7_9BACT</name>
<evidence type="ECO:0000313" key="3">
    <source>
        <dbReference type="Proteomes" id="UP001152321"/>
    </source>
</evidence>
<dbReference type="Proteomes" id="UP001152321">
    <property type="component" value="Unassembled WGS sequence"/>
</dbReference>
<dbReference type="PANTHER" id="PTHR43313:SF1">
    <property type="entry name" value="3BETA-HYDROXYSTEROID DEHYDROGENASE DHS-16"/>
    <property type="match status" value="1"/>
</dbReference>
<gene>
    <name evidence="2" type="ORF">NWE73_03505</name>
</gene>
<comment type="caution">
    <text evidence="2">The sequence shown here is derived from an EMBL/GenBank/DDBJ whole genome shotgun (WGS) entry which is preliminary data.</text>
</comment>
<dbReference type="PRINTS" id="PR00080">
    <property type="entry name" value="SDRFAMILY"/>
</dbReference>
<dbReference type="EMBL" id="JANRMI010000001">
    <property type="protein sequence ID" value="MDG0815414.1"/>
    <property type="molecule type" value="Genomic_DNA"/>
</dbReference>
<evidence type="ECO:0000256" key="1">
    <source>
        <dbReference type="RuleBase" id="RU000363"/>
    </source>
</evidence>
<dbReference type="Gene3D" id="3.40.50.720">
    <property type="entry name" value="NAD(P)-binding Rossmann-like Domain"/>
    <property type="match status" value="1"/>
</dbReference>
<proteinExistence type="inferred from homology"/>
<dbReference type="RefSeq" id="WP_277576889.1">
    <property type="nucleotide sequence ID" value="NZ_JANRMI010000001.1"/>
</dbReference>
<dbReference type="InterPro" id="IPR020904">
    <property type="entry name" value="Sc_DH/Rdtase_CS"/>
</dbReference>
<accession>A0ABT6DEZ7</accession>
<dbReference type="InterPro" id="IPR036291">
    <property type="entry name" value="NAD(P)-bd_dom_sf"/>
</dbReference>
<dbReference type="Pfam" id="PF00106">
    <property type="entry name" value="adh_short"/>
    <property type="match status" value="1"/>
</dbReference>
<dbReference type="InterPro" id="IPR002347">
    <property type="entry name" value="SDR_fam"/>
</dbReference>